<dbReference type="GO" id="GO:0016757">
    <property type="term" value="F:glycosyltransferase activity"/>
    <property type="evidence" value="ECO:0007669"/>
    <property type="project" value="UniProtKB-KW"/>
</dbReference>
<evidence type="ECO:0000313" key="4">
    <source>
        <dbReference type="Proteomes" id="UP001476807"/>
    </source>
</evidence>
<dbReference type="InterPro" id="IPR001296">
    <property type="entry name" value="Glyco_trans_1"/>
</dbReference>
<keyword evidence="4" id="KW-1185">Reference proteome</keyword>
<proteinExistence type="predicted"/>
<dbReference type="PANTHER" id="PTHR45947">
    <property type="entry name" value="SULFOQUINOVOSYL TRANSFERASE SQD2"/>
    <property type="match status" value="1"/>
</dbReference>
<name>A0ABV1RYK7_9BACT</name>
<comment type="caution">
    <text evidence="3">The sequence shown here is derived from an EMBL/GenBank/DDBJ whole genome shotgun (WGS) entry which is preliminary data.</text>
</comment>
<dbReference type="EC" id="2.4.-.-" evidence="3"/>
<gene>
    <name evidence="3" type="ORF">ABS362_16225</name>
</gene>
<dbReference type="Pfam" id="PF13439">
    <property type="entry name" value="Glyco_transf_4"/>
    <property type="match status" value="1"/>
</dbReference>
<dbReference type="InterPro" id="IPR050194">
    <property type="entry name" value="Glycosyltransferase_grp1"/>
</dbReference>
<keyword evidence="3" id="KW-0808">Transferase</keyword>
<dbReference type="Pfam" id="PF00534">
    <property type="entry name" value="Glycos_transf_1"/>
    <property type="match status" value="1"/>
</dbReference>
<evidence type="ECO:0000259" key="1">
    <source>
        <dbReference type="Pfam" id="PF00534"/>
    </source>
</evidence>
<organism evidence="3 4">
    <name type="scientific">Pontibacter populi</name>
    <dbReference type="NCBI Taxonomy" id="890055"/>
    <lineage>
        <taxon>Bacteria</taxon>
        <taxon>Pseudomonadati</taxon>
        <taxon>Bacteroidota</taxon>
        <taxon>Cytophagia</taxon>
        <taxon>Cytophagales</taxon>
        <taxon>Hymenobacteraceae</taxon>
        <taxon>Pontibacter</taxon>
    </lineage>
</organism>
<evidence type="ECO:0000313" key="3">
    <source>
        <dbReference type="EMBL" id="MER2999100.1"/>
    </source>
</evidence>
<dbReference type="SUPFAM" id="SSF53756">
    <property type="entry name" value="UDP-Glycosyltransferase/glycogen phosphorylase"/>
    <property type="match status" value="1"/>
</dbReference>
<dbReference type="Proteomes" id="UP001476807">
    <property type="component" value="Unassembled WGS sequence"/>
</dbReference>
<feature type="domain" description="Glycosyltransferase subfamily 4-like N-terminal" evidence="2">
    <location>
        <begin position="108"/>
        <end position="210"/>
    </location>
</feature>
<dbReference type="EMBL" id="JBEOKT010000018">
    <property type="protein sequence ID" value="MER2999100.1"/>
    <property type="molecule type" value="Genomic_DNA"/>
</dbReference>
<feature type="domain" description="Glycosyl transferase family 1" evidence="1">
    <location>
        <begin position="212"/>
        <end position="368"/>
    </location>
</feature>
<accession>A0ABV1RYK7</accession>
<dbReference type="Gene3D" id="3.40.50.2000">
    <property type="entry name" value="Glycogen Phosphorylase B"/>
    <property type="match status" value="2"/>
</dbReference>
<dbReference type="PANTHER" id="PTHR45947:SF3">
    <property type="entry name" value="SULFOQUINOVOSYL TRANSFERASE SQD2"/>
    <property type="match status" value="1"/>
</dbReference>
<keyword evidence="3" id="KW-0328">Glycosyltransferase</keyword>
<sequence>MNVFVIPFWYPSSDYPLNGIFIKEQLQAVCRYDSSVKIGVGLWGQKDERYLLWLKDHFRNLQKLKLADTKPFSRTILPNYKEFHHPTFTWTRKLLHGNRQGILKAMLANLDRFENDFGPADFIHAHVGEVAGQLAMELARRRKLPYIITEHMGPFPGYYASDKIGNLTPTYLKPYLNAVANIAVSPFLEQEMKRQSISRTIVIPNFVDEDVFKPVLKQRNKSFTFFTLARITSEKGIDTLLHAIKLVREKMQDIKFTIGGDGKHLQDFKDLAEMLGISDCIEWLGELNREEAVRQLQECDTFVLPSHYESFGVVYAEAIACGKPVIATRCGGPESIVNDTNGLLVEVNNPQALAEAMSDMVKNYNRYDSAAIREDFMNRFSKKAIVPQLMQLYKIIITRIL</sequence>
<protein>
    <submittedName>
        <fullName evidence="3">Glycosyltransferase</fullName>
        <ecNumber evidence="3">2.4.-.-</ecNumber>
    </submittedName>
</protein>
<dbReference type="RefSeq" id="WP_350413685.1">
    <property type="nucleotide sequence ID" value="NZ_JBEOKT010000018.1"/>
</dbReference>
<dbReference type="InterPro" id="IPR028098">
    <property type="entry name" value="Glyco_trans_4-like_N"/>
</dbReference>
<evidence type="ECO:0000259" key="2">
    <source>
        <dbReference type="Pfam" id="PF13439"/>
    </source>
</evidence>
<reference evidence="3 4" key="1">
    <citation type="submission" date="2024-06" db="EMBL/GenBank/DDBJ databases">
        <title>Pontibacter populi HYL7-15.</title>
        <authorList>
            <person name="Kim M.K."/>
        </authorList>
    </citation>
    <scope>NUCLEOTIDE SEQUENCE [LARGE SCALE GENOMIC DNA]</scope>
    <source>
        <strain evidence="3 4">HYL7-15</strain>
    </source>
</reference>